<dbReference type="Gene3D" id="1.20.1250.20">
    <property type="entry name" value="MFS general substrate transporter like domains"/>
    <property type="match status" value="2"/>
</dbReference>
<feature type="transmembrane region" description="Helical" evidence="7">
    <location>
        <begin position="418"/>
        <end position="438"/>
    </location>
</feature>
<evidence type="ECO:0000313" key="10">
    <source>
        <dbReference type="Proteomes" id="UP001162131"/>
    </source>
</evidence>
<protein>
    <recommendedName>
        <fullName evidence="8">Major facilitator superfamily (MFS) profile domain-containing protein</fullName>
    </recommendedName>
</protein>
<accession>A0AAU9IWK0</accession>
<dbReference type="PANTHER" id="PTHR23517">
    <property type="entry name" value="RESISTANCE PROTEIN MDTM, PUTATIVE-RELATED-RELATED"/>
    <property type="match status" value="1"/>
</dbReference>
<keyword evidence="4 7" id="KW-0812">Transmembrane</keyword>
<comment type="caution">
    <text evidence="9">The sequence shown here is derived from an EMBL/GenBank/DDBJ whole genome shotgun (WGS) entry which is preliminary data.</text>
</comment>
<feature type="transmembrane region" description="Helical" evidence="7">
    <location>
        <begin position="170"/>
        <end position="193"/>
    </location>
</feature>
<dbReference type="InterPro" id="IPR050171">
    <property type="entry name" value="MFS_Transporters"/>
</dbReference>
<evidence type="ECO:0000256" key="3">
    <source>
        <dbReference type="ARBA" id="ARBA00022475"/>
    </source>
</evidence>
<keyword evidence="5 7" id="KW-1133">Transmembrane helix</keyword>
<dbReference type="EMBL" id="CAJZBQ010000019">
    <property type="protein sequence ID" value="CAG9317880.1"/>
    <property type="molecule type" value="Genomic_DNA"/>
</dbReference>
<dbReference type="Pfam" id="PF07690">
    <property type="entry name" value="MFS_1"/>
    <property type="match status" value="2"/>
</dbReference>
<feature type="transmembrane region" description="Helical" evidence="7">
    <location>
        <begin position="347"/>
        <end position="368"/>
    </location>
</feature>
<evidence type="ECO:0000256" key="1">
    <source>
        <dbReference type="ARBA" id="ARBA00004651"/>
    </source>
</evidence>
<feature type="domain" description="Major facilitator superfamily (MFS) profile" evidence="8">
    <location>
        <begin position="249"/>
        <end position="465"/>
    </location>
</feature>
<feature type="transmembrane region" description="Helical" evidence="7">
    <location>
        <begin position="78"/>
        <end position="96"/>
    </location>
</feature>
<keyword evidence="6 7" id="KW-0472">Membrane</keyword>
<feature type="transmembrane region" description="Helical" evidence="7">
    <location>
        <begin position="380"/>
        <end position="406"/>
    </location>
</feature>
<comment type="subcellular location">
    <subcellularLocation>
        <location evidence="1">Cell membrane</location>
        <topology evidence="1">Multi-pass membrane protein</topology>
    </subcellularLocation>
</comment>
<evidence type="ECO:0000313" key="9">
    <source>
        <dbReference type="EMBL" id="CAG9317880.1"/>
    </source>
</evidence>
<dbReference type="InterPro" id="IPR036259">
    <property type="entry name" value="MFS_trans_sf"/>
</dbReference>
<feature type="transmembrane region" description="Helical" evidence="7">
    <location>
        <begin position="199"/>
        <end position="221"/>
    </location>
</feature>
<feature type="transmembrane region" description="Helical" evidence="7">
    <location>
        <begin position="296"/>
        <end position="317"/>
    </location>
</feature>
<feature type="transmembrane region" description="Helical" evidence="7">
    <location>
        <begin position="256"/>
        <end position="276"/>
    </location>
</feature>
<evidence type="ECO:0000256" key="2">
    <source>
        <dbReference type="ARBA" id="ARBA00022448"/>
    </source>
</evidence>
<feature type="transmembrane region" description="Helical" evidence="7">
    <location>
        <begin position="324"/>
        <end position="341"/>
    </location>
</feature>
<keyword evidence="2" id="KW-0813">Transport</keyword>
<dbReference type="GO" id="GO:0022857">
    <property type="term" value="F:transmembrane transporter activity"/>
    <property type="evidence" value="ECO:0007669"/>
    <property type="project" value="InterPro"/>
</dbReference>
<dbReference type="InterPro" id="IPR020846">
    <property type="entry name" value="MFS_dom"/>
</dbReference>
<feature type="transmembrane region" description="Helical" evidence="7">
    <location>
        <begin position="131"/>
        <end position="149"/>
    </location>
</feature>
<proteinExistence type="predicted"/>
<dbReference type="PANTHER" id="PTHR23517:SF3">
    <property type="entry name" value="INTEGRAL MEMBRANE TRANSPORT PROTEIN"/>
    <property type="match status" value="1"/>
</dbReference>
<dbReference type="PROSITE" id="PS50850">
    <property type="entry name" value="MFS"/>
    <property type="match status" value="1"/>
</dbReference>
<dbReference type="SUPFAM" id="SSF103473">
    <property type="entry name" value="MFS general substrate transporter"/>
    <property type="match status" value="2"/>
</dbReference>
<dbReference type="AlphaFoldDB" id="A0AAU9IWK0"/>
<dbReference type="GO" id="GO:0005886">
    <property type="term" value="C:plasma membrane"/>
    <property type="evidence" value="ECO:0007669"/>
    <property type="project" value="UniProtKB-SubCell"/>
</dbReference>
<dbReference type="InterPro" id="IPR011701">
    <property type="entry name" value="MFS"/>
</dbReference>
<keyword evidence="10" id="KW-1185">Reference proteome</keyword>
<dbReference type="Proteomes" id="UP001162131">
    <property type="component" value="Unassembled WGS sequence"/>
</dbReference>
<name>A0AAU9IWK0_9CILI</name>
<feature type="transmembrane region" description="Helical" evidence="7">
    <location>
        <begin position="108"/>
        <end position="125"/>
    </location>
</feature>
<evidence type="ECO:0000256" key="7">
    <source>
        <dbReference type="SAM" id="Phobius"/>
    </source>
</evidence>
<keyword evidence="3" id="KW-1003">Cell membrane</keyword>
<evidence type="ECO:0000256" key="5">
    <source>
        <dbReference type="ARBA" id="ARBA00022989"/>
    </source>
</evidence>
<gene>
    <name evidence="9" type="ORF">BSTOLATCC_MIC20185</name>
</gene>
<evidence type="ECO:0000259" key="8">
    <source>
        <dbReference type="PROSITE" id="PS50850"/>
    </source>
</evidence>
<evidence type="ECO:0000256" key="6">
    <source>
        <dbReference type="ARBA" id="ARBA00023136"/>
    </source>
</evidence>
<sequence>MTKSSPLLSEKEYLLKDSPEFSSKTRLFLQSIKDLSSSPRDLWLLLIAYTFGYTGYAMVTICGPIYATEVKGLDDTLAGIIMASLGISTVIYALILGHMPDRYGVKKSIITAYMVGLIGFVIIIFSNDIAIQVTAIVLCITASTALSVPSAKLGIKRYTTESARSMAYSLFYLIVFGASAIGGVLVDFIISLGKVDENSFWYILFTGGICMSVATGLCFLLREIEYNSAGERVLEVNQEHLSAWEHTRGIFVLKSFWRFTGLTMLIVIVRAIYLHLEINLSIYMYRDIEQGAHFGYMLALHQLIMIIFAPIMTFLIYYFSHYTLLILGGFLSAVSPLVFIFDSSYVTVFLFVFIASVAESIFAPRLIDYTLQIAPKGKEGVFLAVAASPLPLSLIISGLMGGILLSEYCPSEGERHCWKMWAIISGLTLFAVFLMITLRSMLEQPKIEEQPYIHCSREAKKLEEL</sequence>
<feature type="transmembrane region" description="Helical" evidence="7">
    <location>
        <begin position="42"/>
        <end position="66"/>
    </location>
</feature>
<reference evidence="9" key="1">
    <citation type="submission" date="2021-09" db="EMBL/GenBank/DDBJ databases">
        <authorList>
            <consortium name="AG Swart"/>
            <person name="Singh M."/>
            <person name="Singh A."/>
            <person name="Seah K."/>
            <person name="Emmerich C."/>
        </authorList>
    </citation>
    <scope>NUCLEOTIDE SEQUENCE</scope>
    <source>
        <strain evidence="9">ATCC30299</strain>
    </source>
</reference>
<evidence type="ECO:0000256" key="4">
    <source>
        <dbReference type="ARBA" id="ARBA00022692"/>
    </source>
</evidence>
<organism evidence="9 10">
    <name type="scientific">Blepharisma stoltei</name>
    <dbReference type="NCBI Taxonomy" id="1481888"/>
    <lineage>
        <taxon>Eukaryota</taxon>
        <taxon>Sar</taxon>
        <taxon>Alveolata</taxon>
        <taxon>Ciliophora</taxon>
        <taxon>Postciliodesmatophora</taxon>
        <taxon>Heterotrichea</taxon>
        <taxon>Heterotrichida</taxon>
        <taxon>Blepharismidae</taxon>
        <taxon>Blepharisma</taxon>
    </lineage>
</organism>